<feature type="region of interest" description="Disordered" evidence="1">
    <location>
        <begin position="1"/>
        <end position="33"/>
    </location>
</feature>
<protein>
    <submittedName>
        <fullName evidence="3">Uncharacterized protein</fullName>
    </submittedName>
</protein>
<evidence type="ECO:0000313" key="2">
    <source>
        <dbReference type="Proteomes" id="UP000887560"/>
    </source>
</evidence>
<feature type="compositionally biased region" description="Low complexity" evidence="1">
    <location>
        <begin position="24"/>
        <end position="33"/>
    </location>
</feature>
<dbReference type="Proteomes" id="UP000887560">
    <property type="component" value="Unplaced"/>
</dbReference>
<accession>A0A915NNP2</accession>
<feature type="region of interest" description="Disordered" evidence="1">
    <location>
        <begin position="45"/>
        <end position="91"/>
    </location>
</feature>
<evidence type="ECO:0000256" key="1">
    <source>
        <dbReference type="SAM" id="MobiDB-lite"/>
    </source>
</evidence>
<evidence type="ECO:0000313" key="3">
    <source>
        <dbReference type="WBParaSite" id="scf7180000418778.g2902"/>
    </source>
</evidence>
<name>A0A915NNP2_9BILA</name>
<dbReference type="AlphaFoldDB" id="A0A915NNP2"/>
<keyword evidence="2" id="KW-1185">Reference proteome</keyword>
<sequence>MSNPNNNYLKSQRINNPHSTLFENDGYNDNDYNNSRLAKIQKSLENIVSRGSQHQTPPAQNSNQNHNFDQNQEHTEIDVDDYLNLDSISEN</sequence>
<feature type="compositionally biased region" description="Polar residues" evidence="1">
    <location>
        <begin position="45"/>
        <end position="70"/>
    </location>
</feature>
<feature type="compositionally biased region" description="Polar residues" evidence="1">
    <location>
        <begin position="1"/>
        <end position="22"/>
    </location>
</feature>
<dbReference type="WBParaSite" id="scf7180000418778.g2902">
    <property type="protein sequence ID" value="scf7180000418778.g2902"/>
    <property type="gene ID" value="scf7180000418778.g2902"/>
</dbReference>
<organism evidence="2 3">
    <name type="scientific">Meloidogyne floridensis</name>
    <dbReference type="NCBI Taxonomy" id="298350"/>
    <lineage>
        <taxon>Eukaryota</taxon>
        <taxon>Metazoa</taxon>
        <taxon>Ecdysozoa</taxon>
        <taxon>Nematoda</taxon>
        <taxon>Chromadorea</taxon>
        <taxon>Rhabditida</taxon>
        <taxon>Tylenchina</taxon>
        <taxon>Tylenchomorpha</taxon>
        <taxon>Tylenchoidea</taxon>
        <taxon>Meloidogynidae</taxon>
        <taxon>Meloidogyninae</taxon>
        <taxon>Meloidogyne</taxon>
    </lineage>
</organism>
<reference evidence="3" key="1">
    <citation type="submission" date="2022-11" db="UniProtKB">
        <authorList>
            <consortium name="WormBaseParasite"/>
        </authorList>
    </citation>
    <scope>IDENTIFICATION</scope>
</reference>
<proteinExistence type="predicted"/>